<proteinExistence type="predicted"/>
<evidence type="ECO:0000256" key="1">
    <source>
        <dbReference type="SAM" id="MobiDB-lite"/>
    </source>
</evidence>
<protein>
    <submittedName>
        <fullName evidence="2">Uncharacterized protein</fullName>
    </submittedName>
</protein>
<dbReference type="AlphaFoldDB" id="A0A835XT56"/>
<gene>
    <name evidence="2" type="ORF">HYH03_014887</name>
</gene>
<evidence type="ECO:0000313" key="2">
    <source>
        <dbReference type="EMBL" id="KAG2486440.1"/>
    </source>
</evidence>
<evidence type="ECO:0000313" key="3">
    <source>
        <dbReference type="Proteomes" id="UP000612055"/>
    </source>
</evidence>
<dbReference type="Proteomes" id="UP000612055">
    <property type="component" value="Unassembled WGS sequence"/>
</dbReference>
<accession>A0A835XT56</accession>
<sequence length="67" mass="7162">MLPQKGFFNTGTKRNGHVVYLYDPVLASSSFLDDTVEAALAAGAAPYVPPEARGGKAQDERAKDHLT</sequence>
<reference evidence="2" key="1">
    <citation type="journal article" date="2020" name="bioRxiv">
        <title>Comparative genomics of Chlamydomonas.</title>
        <authorList>
            <person name="Craig R.J."/>
            <person name="Hasan A.R."/>
            <person name="Ness R.W."/>
            <person name="Keightley P.D."/>
        </authorList>
    </citation>
    <scope>NUCLEOTIDE SEQUENCE</scope>
    <source>
        <strain evidence="2">CCAP 11/70</strain>
    </source>
</reference>
<feature type="compositionally biased region" description="Basic and acidic residues" evidence="1">
    <location>
        <begin position="53"/>
        <end position="67"/>
    </location>
</feature>
<name>A0A835XT56_9CHLO</name>
<comment type="caution">
    <text evidence="2">The sequence shown here is derived from an EMBL/GenBank/DDBJ whole genome shotgun (WGS) entry which is preliminary data.</text>
</comment>
<keyword evidence="3" id="KW-1185">Reference proteome</keyword>
<feature type="region of interest" description="Disordered" evidence="1">
    <location>
        <begin position="47"/>
        <end position="67"/>
    </location>
</feature>
<dbReference type="EMBL" id="JAEHOE010000112">
    <property type="protein sequence ID" value="KAG2486440.1"/>
    <property type="molecule type" value="Genomic_DNA"/>
</dbReference>
<organism evidence="2 3">
    <name type="scientific">Edaphochlamys debaryana</name>
    <dbReference type="NCBI Taxonomy" id="47281"/>
    <lineage>
        <taxon>Eukaryota</taxon>
        <taxon>Viridiplantae</taxon>
        <taxon>Chlorophyta</taxon>
        <taxon>core chlorophytes</taxon>
        <taxon>Chlorophyceae</taxon>
        <taxon>CS clade</taxon>
        <taxon>Chlamydomonadales</taxon>
        <taxon>Chlamydomonadales incertae sedis</taxon>
        <taxon>Edaphochlamys</taxon>
    </lineage>
</organism>